<reference evidence="2 3" key="1">
    <citation type="submission" date="2019-06" db="EMBL/GenBank/DDBJ databases">
        <title>A chromosomal-level reference genome of Carpinus fangiana (Coryloideae, Betulaceae).</title>
        <authorList>
            <person name="Yang X."/>
            <person name="Wang Z."/>
            <person name="Zhang L."/>
            <person name="Hao G."/>
            <person name="Liu J."/>
            <person name="Yang Y."/>
        </authorList>
    </citation>
    <scope>NUCLEOTIDE SEQUENCE [LARGE SCALE GENOMIC DNA]</scope>
    <source>
        <strain evidence="2">Cfa_2016G</strain>
        <tissue evidence="2">Leaf</tissue>
    </source>
</reference>
<evidence type="ECO:0000313" key="3">
    <source>
        <dbReference type="Proteomes" id="UP000327013"/>
    </source>
</evidence>
<dbReference type="Proteomes" id="UP000327013">
    <property type="component" value="Unassembled WGS sequence"/>
</dbReference>
<feature type="region of interest" description="Disordered" evidence="1">
    <location>
        <begin position="92"/>
        <end position="235"/>
    </location>
</feature>
<feature type="region of interest" description="Disordered" evidence="1">
    <location>
        <begin position="1"/>
        <end position="22"/>
    </location>
</feature>
<dbReference type="PANTHER" id="PTHR38645">
    <property type="entry name" value="CHROMOSOME 9, WHOLE GENOME SHOTGUN SEQUENCE"/>
    <property type="match status" value="1"/>
</dbReference>
<proteinExistence type="predicted"/>
<evidence type="ECO:0000313" key="2">
    <source>
        <dbReference type="EMBL" id="KAB8342887.1"/>
    </source>
</evidence>
<accession>A0A5N6KSE1</accession>
<feature type="compositionally biased region" description="Polar residues" evidence="1">
    <location>
        <begin position="111"/>
        <end position="120"/>
    </location>
</feature>
<comment type="caution">
    <text evidence="2">The sequence shown here is derived from an EMBL/GenBank/DDBJ whole genome shotgun (WGS) entry which is preliminary data.</text>
</comment>
<feature type="compositionally biased region" description="Low complexity" evidence="1">
    <location>
        <begin position="175"/>
        <end position="208"/>
    </location>
</feature>
<dbReference type="OrthoDB" id="21418at2759"/>
<dbReference type="EMBL" id="VIBQ01000012">
    <property type="protein sequence ID" value="KAB8342887.1"/>
    <property type="molecule type" value="Genomic_DNA"/>
</dbReference>
<name>A0A5N6KSE1_9ROSI</name>
<sequence>MDSMRSLDTSLPRTRRRRQQGHNEVLQAFKAAALSVTQLYKNASADVEAARASGYQDALDDILAFLDQENIGLDDGEGWRVRQWATERLSPNSFAFASDGEDDDKDERPRTTSPIASTTRDTLRRQESQPQEQPHERQNQSAPPVENVHTQSTSSDSASSQPPRHEVFSFQSSGPSMPDVDMSSADAASSPPVRLDLFARPARSSSSRHPAHSSREKIPNISTSTLGHGAGSKRKQNFGEFFDISELTGKDFGASSGKKTRFG</sequence>
<dbReference type="PANTHER" id="PTHR38645:SF1">
    <property type="entry name" value="YALI0F12243P"/>
    <property type="match status" value="1"/>
</dbReference>
<feature type="compositionally biased region" description="Low complexity" evidence="1">
    <location>
        <begin position="150"/>
        <end position="161"/>
    </location>
</feature>
<feature type="compositionally biased region" description="Polar residues" evidence="1">
    <location>
        <begin position="1"/>
        <end position="12"/>
    </location>
</feature>
<organism evidence="2 3">
    <name type="scientific">Carpinus fangiana</name>
    <dbReference type="NCBI Taxonomy" id="176857"/>
    <lineage>
        <taxon>Eukaryota</taxon>
        <taxon>Viridiplantae</taxon>
        <taxon>Streptophyta</taxon>
        <taxon>Embryophyta</taxon>
        <taxon>Tracheophyta</taxon>
        <taxon>Spermatophyta</taxon>
        <taxon>Magnoliopsida</taxon>
        <taxon>eudicotyledons</taxon>
        <taxon>Gunneridae</taxon>
        <taxon>Pentapetalae</taxon>
        <taxon>rosids</taxon>
        <taxon>fabids</taxon>
        <taxon>Fagales</taxon>
        <taxon>Betulaceae</taxon>
        <taxon>Carpinus</taxon>
    </lineage>
</organism>
<feature type="compositionally biased region" description="Basic and acidic residues" evidence="1">
    <location>
        <begin position="121"/>
        <end position="138"/>
    </location>
</feature>
<gene>
    <name evidence="2" type="ORF">FH972_022484</name>
</gene>
<protein>
    <submittedName>
        <fullName evidence="2">Uncharacterized protein</fullName>
    </submittedName>
</protein>
<evidence type="ECO:0000256" key="1">
    <source>
        <dbReference type="SAM" id="MobiDB-lite"/>
    </source>
</evidence>
<keyword evidence="3" id="KW-1185">Reference proteome</keyword>
<dbReference type="AlphaFoldDB" id="A0A5N6KSE1"/>